<proteinExistence type="predicted"/>
<dbReference type="OrthoDB" id="3542101at2759"/>
<gene>
    <name evidence="2" type="ORF">BCON_0169g00040</name>
</gene>
<keyword evidence="3" id="KW-1185">Reference proteome</keyword>
<feature type="compositionally biased region" description="Polar residues" evidence="1">
    <location>
        <begin position="328"/>
        <end position="338"/>
    </location>
</feature>
<feature type="region of interest" description="Disordered" evidence="1">
    <location>
        <begin position="1"/>
        <end position="56"/>
    </location>
</feature>
<feature type="compositionally biased region" description="Polar residues" evidence="1">
    <location>
        <begin position="31"/>
        <end position="56"/>
    </location>
</feature>
<feature type="compositionally biased region" description="Basic and acidic residues" evidence="1">
    <location>
        <begin position="551"/>
        <end position="574"/>
    </location>
</feature>
<reference evidence="2 3" key="1">
    <citation type="submission" date="2017-12" db="EMBL/GenBank/DDBJ databases">
        <title>Comparative genomics of Botrytis spp.</title>
        <authorList>
            <person name="Valero-Jimenez C.A."/>
            <person name="Tapia P."/>
            <person name="Veloso J."/>
            <person name="Silva-Moreno E."/>
            <person name="Staats M."/>
            <person name="Valdes J.H."/>
            <person name="Van Kan J.A.L."/>
        </authorList>
    </citation>
    <scope>NUCLEOTIDE SEQUENCE [LARGE SCALE GENOMIC DNA]</scope>
    <source>
        <strain evidence="2 3">MUCL11595</strain>
    </source>
</reference>
<evidence type="ECO:0000256" key="1">
    <source>
        <dbReference type="SAM" id="MobiDB-lite"/>
    </source>
</evidence>
<dbReference type="AlphaFoldDB" id="A0A4Z1HPP2"/>
<sequence>MVEYANMIGGLATPTRDGNDHHRGVLIDASSRMNRQRTNSFNTKQQYQYLSPESSTTPDCKGFNIDYYLETSGKSSQSPHRRLRRDTSTRTLRSLARYQQTQGNRNQYDTVPYTPSKLSKVMIAEYELDISDIDTPLTTMPTRLSLNKKLPPKPIFRLENSPERRGLLDATDLSSSALQFPILQPKPFAKESAVEEISLTDSVATESHTQDSAFVVTSSFAYNSDTDSVFEVGTAQIGTAYGAATNLQLLTPPEDKNMVVPRVRETNASMKRLQFNQAKLANTPETDAAKKHVLEVPSGNDCLASPSHIASMKDNGSPLPKNQRRSRSSLINDESSSPTVVDNVISRFSTHQETPLLTNIDNNDEPSVRGMIDVSSNDGLNDLSTHVIIDGSNGVTGIVTQDISNRDLTEDITDDPLEVTDQGDLAQATASPTNQEDFIQVAPNTAIQAIAHSGPIGRSESQTTIGRKREMSLLPSTRFARNADRIVLGTSPPYSKVSTRLYIDEFPEDIEQSNTVLEKIARKTTPVAKPKGLSAATSKFSKRKSSLPDSAENKTLKPTELTLEKRQSLAERLSKPTASSAARANANAKSHKPAPASKSSAMSSVKNAGRGLKSRLSGMMRNRHTSEVVAMDVPISASISAPEHAIAQHDVPTIIVEKAPEIAPFVNDRDVGEEFASFYSEITYLTEQVNQVGPVENATNNSTGRSKLVSSQVVDTSNEAVDSTAQVADYPTSVAQHSVMSPAQVDAIFREQDAPPSDSVIEHRIQTLSLSAPTRAPPTVPSSYVRVQGNGQNSVQVTAGDGASDPPPKENGNDGHAHEQPLPPSVEDSLTETKNTLDSLRHALTVERDPAQQIVLAGCAVFLTHKVQAINNNRKLRLLLQQAQDVMVLDTSVEALAAKRILRQLGHRVDAAIINHN</sequence>
<feature type="region of interest" description="Disordered" evidence="1">
    <location>
        <begin position="525"/>
        <end position="608"/>
    </location>
</feature>
<evidence type="ECO:0000313" key="3">
    <source>
        <dbReference type="Proteomes" id="UP000297527"/>
    </source>
</evidence>
<dbReference type="EMBL" id="PQXN01000169">
    <property type="protein sequence ID" value="TGO51076.1"/>
    <property type="molecule type" value="Genomic_DNA"/>
</dbReference>
<organism evidence="2 3">
    <name type="scientific">Botryotinia convoluta</name>
    <dbReference type="NCBI Taxonomy" id="54673"/>
    <lineage>
        <taxon>Eukaryota</taxon>
        <taxon>Fungi</taxon>
        <taxon>Dikarya</taxon>
        <taxon>Ascomycota</taxon>
        <taxon>Pezizomycotina</taxon>
        <taxon>Leotiomycetes</taxon>
        <taxon>Helotiales</taxon>
        <taxon>Sclerotiniaceae</taxon>
        <taxon>Botryotinia</taxon>
    </lineage>
</organism>
<feature type="compositionally biased region" description="Basic and acidic residues" evidence="1">
    <location>
        <begin position="807"/>
        <end position="819"/>
    </location>
</feature>
<name>A0A4Z1HPP2_9HELO</name>
<comment type="caution">
    <text evidence="2">The sequence shown here is derived from an EMBL/GenBank/DDBJ whole genome shotgun (WGS) entry which is preliminary data.</text>
</comment>
<feature type="region of interest" description="Disordered" evidence="1">
    <location>
        <begin position="304"/>
        <end position="338"/>
    </location>
</feature>
<accession>A0A4Z1HPP2</accession>
<feature type="compositionally biased region" description="Low complexity" evidence="1">
    <location>
        <begin position="578"/>
        <end position="608"/>
    </location>
</feature>
<feature type="region of interest" description="Disordered" evidence="1">
    <location>
        <begin position="794"/>
        <end position="830"/>
    </location>
</feature>
<protein>
    <submittedName>
        <fullName evidence="2">Uncharacterized protein</fullName>
    </submittedName>
</protein>
<dbReference type="Proteomes" id="UP000297527">
    <property type="component" value="Unassembled WGS sequence"/>
</dbReference>
<evidence type="ECO:0000313" key="2">
    <source>
        <dbReference type="EMBL" id="TGO51076.1"/>
    </source>
</evidence>